<accession>A0A0E0SFB1</accession>
<reference evidence="1 3" key="3">
    <citation type="journal article" date="2015" name="BMC Genomics">
        <title>The completed genome sequence of the pathogenic ascomycete fungus Fusarium graminearum.</title>
        <authorList>
            <person name="King R."/>
            <person name="Urban M."/>
            <person name="Hammond-Kosack M.C."/>
            <person name="Hassani-Pak K."/>
            <person name="Hammond-Kosack K.E."/>
        </authorList>
    </citation>
    <scope>NUCLEOTIDE SEQUENCE [LARGE SCALE GENOMIC DNA]</scope>
    <source>
        <strain evidence="3">ATCC MYA-4620 / CBS 123657 / FGSC 9075 / NRRL 31084 / PH-1</strain>
        <strain evidence="1">PH-1</strain>
    </source>
</reference>
<dbReference type="Proteomes" id="UP000070720">
    <property type="component" value="Chromosome 4"/>
</dbReference>
<reference evidence="2 3" key="2">
    <citation type="journal article" date="2010" name="Nature">
        <title>Comparative genomics reveals mobile pathogenicity chromosomes in Fusarium.</title>
        <authorList>
            <person name="Ma L.J."/>
            <person name="van der Does H.C."/>
            <person name="Borkovich K.A."/>
            <person name="Coleman J.J."/>
            <person name="Daboussi M.J."/>
            <person name="Di Pietro A."/>
            <person name="Dufresne M."/>
            <person name="Freitag M."/>
            <person name="Grabherr M."/>
            <person name="Henrissat B."/>
            <person name="Houterman P.M."/>
            <person name="Kang S."/>
            <person name="Shim W.B."/>
            <person name="Woloshuk C."/>
            <person name="Xie X."/>
            <person name="Xu J.R."/>
            <person name="Antoniw J."/>
            <person name="Baker S.E."/>
            <person name="Bluhm B.H."/>
            <person name="Breakspear A."/>
            <person name="Brown D.W."/>
            <person name="Butchko R.A."/>
            <person name="Chapman S."/>
            <person name="Coulson R."/>
            <person name="Coutinho P.M."/>
            <person name="Danchin E.G."/>
            <person name="Diener A."/>
            <person name="Gale L.R."/>
            <person name="Gardiner D.M."/>
            <person name="Goff S."/>
            <person name="Hammond-Kosack K.E."/>
            <person name="Hilburn K."/>
            <person name="Hua-Van A."/>
            <person name="Jonkers W."/>
            <person name="Kazan K."/>
            <person name="Kodira C.D."/>
            <person name="Koehrsen M."/>
            <person name="Kumar L."/>
            <person name="Lee Y.H."/>
            <person name="Li L."/>
            <person name="Manners J.M."/>
            <person name="Miranda-Saavedra D."/>
            <person name="Mukherjee M."/>
            <person name="Park G."/>
            <person name="Park J."/>
            <person name="Park S.Y."/>
            <person name="Proctor R.H."/>
            <person name="Regev A."/>
            <person name="Ruiz-Roldan M.C."/>
            <person name="Sain D."/>
            <person name="Sakthikumar S."/>
            <person name="Sykes S."/>
            <person name="Schwartz D.C."/>
            <person name="Turgeon B.G."/>
            <person name="Wapinski I."/>
            <person name="Yoder O."/>
            <person name="Young S."/>
            <person name="Zeng Q."/>
            <person name="Zhou S."/>
            <person name="Galagan J."/>
            <person name="Cuomo C.A."/>
            <person name="Kistler H.C."/>
            <person name="Rep M."/>
        </authorList>
    </citation>
    <scope>GENOME REANNOTATION</scope>
    <source>
        <strain evidence="3">ATCC MYA-4620 / CBS 123657 / FGSC 9075 / NRRL 31084 / PH-1</strain>
        <strain evidence="2">PH-1 / ATCC MYA-4620 / FGSC 9075 / NRRL 31084</strain>
    </source>
</reference>
<dbReference type="InParanoid" id="A0A098DUU8"/>
<dbReference type="AlphaFoldDB" id="A0A098DUU8"/>
<dbReference type="EMBL" id="HG970335">
    <property type="protein sequence ID" value="CEF85124.1"/>
    <property type="molecule type" value="Genomic_DNA"/>
</dbReference>
<gene>
    <name evidence="1" type="ORF">FGRAMPH1_01T23563</name>
</gene>
<evidence type="ECO:0000313" key="2">
    <source>
        <dbReference type="EnsemblFungi" id="CEF85124"/>
    </source>
</evidence>
<reference evidence="2 3" key="1">
    <citation type="journal article" date="2007" name="Science">
        <title>The Fusarium graminearum genome reveals a link between localized polymorphism and pathogen specialization.</title>
        <authorList>
            <person name="Cuomo C.A."/>
            <person name="Gueldener U."/>
            <person name="Xu J.-R."/>
            <person name="Trail F."/>
            <person name="Turgeon B.G."/>
            <person name="Di Pietro A."/>
            <person name="Walton J.D."/>
            <person name="Ma L.-J."/>
            <person name="Baker S.E."/>
            <person name="Rep M."/>
            <person name="Adam G."/>
            <person name="Antoniw J."/>
            <person name="Baldwin T."/>
            <person name="Calvo S.E."/>
            <person name="Chang Y.-L."/>
            <person name="DeCaprio D."/>
            <person name="Gale L.R."/>
            <person name="Gnerre S."/>
            <person name="Goswami R.S."/>
            <person name="Hammond-Kosack K."/>
            <person name="Harris L.J."/>
            <person name="Hilburn K."/>
            <person name="Kennell J.C."/>
            <person name="Kroken S."/>
            <person name="Magnuson J.K."/>
            <person name="Mannhaupt G."/>
            <person name="Mauceli E.W."/>
            <person name="Mewes H.-W."/>
            <person name="Mitterbauer R."/>
            <person name="Muehlbauer G."/>
            <person name="Muensterkoetter M."/>
            <person name="Nelson D."/>
            <person name="O'Donnell K."/>
            <person name="Ouellet T."/>
            <person name="Qi W."/>
            <person name="Quesneville H."/>
            <person name="Roncero M.I.G."/>
            <person name="Seong K.-Y."/>
            <person name="Tetko I.V."/>
            <person name="Urban M."/>
            <person name="Waalwijk C."/>
            <person name="Ward T.J."/>
            <person name="Yao J."/>
            <person name="Birren B.W."/>
            <person name="Kistler H.C."/>
        </authorList>
    </citation>
    <scope>NUCLEOTIDE SEQUENCE [LARGE SCALE GENOMIC DNA]</scope>
    <source>
        <strain evidence="3">ATCC MYA-4620 / CBS 123657 / FGSC 9075 / NRRL 31084 / PH-1</strain>
        <strain evidence="2">PH-1 / ATCC MYA-4620 / FGSC 9075 / NRRL 31084</strain>
    </source>
</reference>
<evidence type="ECO:0000313" key="3">
    <source>
        <dbReference type="Proteomes" id="UP000070720"/>
    </source>
</evidence>
<protein>
    <submittedName>
        <fullName evidence="1">Chromosome 4, complete genome</fullName>
    </submittedName>
</protein>
<keyword evidence="3" id="KW-1185">Reference proteome</keyword>
<organism evidence="1 3">
    <name type="scientific">Gibberella zeae (strain ATCC MYA-4620 / CBS 123657 / FGSC 9075 / NRRL 31084 / PH-1)</name>
    <name type="common">Wheat head blight fungus</name>
    <name type="synonym">Fusarium graminearum</name>
    <dbReference type="NCBI Taxonomy" id="229533"/>
    <lineage>
        <taxon>Eukaryota</taxon>
        <taxon>Fungi</taxon>
        <taxon>Dikarya</taxon>
        <taxon>Ascomycota</taxon>
        <taxon>Pezizomycotina</taxon>
        <taxon>Sordariomycetes</taxon>
        <taxon>Hypocreomycetidae</taxon>
        <taxon>Hypocreales</taxon>
        <taxon>Nectriaceae</taxon>
        <taxon>Fusarium</taxon>
    </lineage>
</organism>
<evidence type="ECO:0000313" key="1">
    <source>
        <dbReference type="EMBL" id="CEF85124.1"/>
    </source>
</evidence>
<accession>A0A098DUU8</accession>
<dbReference type="VEuPathDB" id="FungiDB:FGRAMPH1_01G23563"/>
<dbReference type="EnsemblFungi" id="CEF85124">
    <property type="protein sequence ID" value="CEF85124"/>
    <property type="gene ID" value="FGRRES_20350"/>
</dbReference>
<sequence length="95" mass="11046">MSGPSRVSVRTDFRIQGVIGTKAQSQCLIREHEQKYEQEQEHQHKHSIFASHRFFDLALSRIASLWKYHFFQKMTLLRGYNGQVATIRSKGGPAR</sequence>
<name>A0A098DUU8_GIBZE</name>
<proteinExistence type="predicted"/>
<reference evidence="2" key="4">
    <citation type="submission" date="2017-01" db="UniProtKB">
        <authorList>
            <consortium name="EnsemblFungi"/>
        </authorList>
    </citation>
    <scope>IDENTIFICATION</scope>
    <source>
        <strain evidence="2">PH-1 / ATCC MYA-4620 / FGSC 9075 / NRRL 31084</strain>
    </source>
</reference>